<dbReference type="InterPro" id="IPR006626">
    <property type="entry name" value="PbH1"/>
</dbReference>
<feature type="domain" description="MBG" evidence="3">
    <location>
        <begin position="1014"/>
        <end position="1085"/>
    </location>
</feature>
<dbReference type="Pfam" id="PF13573">
    <property type="entry name" value="SprB"/>
    <property type="match status" value="1"/>
</dbReference>
<protein>
    <submittedName>
        <fullName evidence="5">T9SS type A sorting domain-containing protein</fullName>
    </submittedName>
</protein>
<feature type="domain" description="MBG" evidence="3">
    <location>
        <begin position="1794"/>
        <end position="1865"/>
    </location>
</feature>
<dbReference type="InterPro" id="IPR041286">
    <property type="entry name" value="MBG_2"/>
</dbReference>
<evidence type="ECO:0000313" key="5">
    <source>
        <dbReference type="EMBL" id="TPD65908.1"/>
    </source>
</evidence>
<dbReference type="Gene3D" id="3.30.160.710">
    <property type="match status" value="20"/>
</dbReference>
<feature type="domain" description="MBG" evidence="3">
    <location>
        <begin position="1872"/>
        <end position="1943"/>
    </location>
</feature>
<feature type="domain" description="MBG" evidence="3">
    <location>
        <begin position="1950"/>
        <end position="2021"/>
    </location>
</feature>
<feature type="domain" description="MBG" evidence="3">
    <location>
        <begin position="2184"/>
        <end position="2255"/>
    </location>
</feature>
<feature type="domain" description="MBG" evidence="3">
    <location>
        <begin position="1638"/>
        <end position="1709"/>
    </location>
</feature>
<feature type="domain" description="MBG" evidence="3">
    <location>
        <begin position="936"/>
        <end position="1007"/>
    </location>
</feature>
<dbReference type="RefSeq" id="WP_140002509.1">
    <property type="nucleotide sequence ID" value="NZ_VFJE01000056.1"/>
</dbReference>
<feature type="chain" id="PRO_5021340191" evidence="2">
    <location>
        <begin position="19"/>
        <end position="2648"/>
    </location>
</feature>
<keyword evidence="6" id="KW-1185">Reference proteome</keyword>
<proteinExistence type="predicted"/>
<feature type="domain" description="MBG" evidence="3">
    <location>
        <begin position="1482"/>
        <end position="1553"/>
    </location>
</feature>
<dbReference type="NCBIfam" id="NF041518">
    <property type="entry name" value="choice_anch_Q"/>
    <property type="match status" value="1"/>
</dbReference>
<feature type="domain" description="MBG" evidence="3">
    <location>
        <begin position="858"/>
        <end position="929"/>
    </location>
</feature>
<evidence type="ECO:0000259" key="3">
    <source>
        <dbReference type="Pfam" id="PF18676"/>
    </source>
</evidence>
<comment type="caution">
    <text evidence="5">The sequence shown here is derived from an EMBL/GenBank/DDBJ whole genome shotgun (WGS) entry which is preliminary data.</text>
</comment>
<dbReference type="OrthoDB" id="9805017at2"/>
<evidence type="ECO:0000256" key="1">
    <source>
        <dbReference type="ARBA" id="ARBA00022729"/>
    </source>
</evidence>
<feature type="domain" description="MBG" evidence="3">
    <location>
        <begin position="624"/>
        <end position="695"/>
    </location>
</feature>
<feature type="domain" description="MBG" evidence="3">
    <location>
        <begin position="1248"/>
        <end position="1319"/>
    </location>
</feature>
<feature type="domain" description="MBG" evidence="3">
    <location>
        <begin position="546"/>
        <end position="617"/>
    </location>
</feature>
<feature type="domain" description="MBG" evidence="3">
    <location>
        <begin position="1326"/>
        <end position="1396"/>
    </location>
</feature>
<dbReference type="SMART" id="SM00710">
    <property type="entry name" value="PbH1"/>
    <property type="match status" value="5"/>
</dbReference>
<dbReference type="InterPro" id="IPR059226">
    <property type="entry name" value="Choice_anch_Q_dom"/>
</dbReference>
<dbReference type="Gene3D" id="2.40.10.10">
    <property type="entry name" value="Trypsin-like serine proteases"/>
    <property type="match status" value="1"/>
</dbReference>
<dbReference type="Pfam" id="PF18676">
    <property type="entry name" value="MBG_2"/>
    <property type="match status" value="23"/>
</dbReference>
<feature type="domain" description="MBG" evidence="3">
    <location>
        <begin position="1404"/>
        <end position="1474"/>
    </location>
</feature>
<feature type="domain" description="MBG" evidence="3">
    <location>
        <begin position="1092"/>
        <end position="1163"/>
    </location>
</feature>
<dbReference type="EMBL" id="VFJE01000056">
    <property type="protein sequence ID" value="TPD65908.1"/>
    <property type="molecule type" value="Genomic_DNA"/>
</dbReference>
<feature type="domain" description="Secretion system C-terminal sorting" evidence="4">
    <location>
        <begin position="2579"/>
        <end position="2645"/>
    </location>
</feature>
<feature type="domain" description="MBG" evidence="3">
    <location>
        <begin position="2106"/>
        <end position="2177"/>
    </location>
</feature>
<feature type="domain" description="MBG" evidence="3">
    <location>
        <begin position="702"/>
        <end position="773"/>
    </location>
</feature>
<dbReference type="InterPro" id="IPR043504">
    <property type="entry name" value="Peptidase_S1_PA_chymotrypsin"/>
</dbReference>
<feature type="domain" description="MBG" evidence="3">
    <location>
        <begin position="2028"/>
        <end position="2099"/>
    </location>
</feature>
<evidence type="ECO:0000313" key="6">
    <source>
        <dbReference type="Proteomes" id="UP000319175"/>
    </source>
</evidence>
<gene>
    <name evidence="5" type="ORF">FJA49_17160</name>
</gene>
<evidence type="ECO:0000256" key="2">
    <source>
        <dbReference type="SAM" id="SignalP"/>
    </source>
</evidence>
<dbReference type="Pfam" id="PF18962">
    <property type="entry name" value="Por_Secre_tail"/>
    <property type="match status" value="1"/>
</dbReference>
<evidence type="ECO:0000259" key="4">
    <source>
        <dbReference type="Pfam" id="PF18962"/>
    </source>
</evidence>
<dbReference type="NCBIfam" id="TIGR04183">
    <property type="entry name" value="Por_Secre_tail"/>
    <property type="match status" value="1"/>
</dbReference>
<dbReference type="Proteomes" id="UP000319175">
    <property type="component" value="Unassembled WGS sequence"/>
</dbReference>
<dbReference type="InterPro" id="IPR026444">
    <property type="entry name" value="Secre_tail"/>
</dbReference>
<dbReference type="SUPFAM" id="SSF51126">
    <property type="entry name" value="Pectin lyase-like"/>
    <property type="match status" value="1"/>
</dbReference>
<dbReference type="InterPro" id="IPR025667">
    <property type="entry name" value="SprB_repeat"/>
</dbReference>
<feature type="domain" description="MBG" evidence="3">
    <location>
        <begin position="1560"/>
        <end position="1631"/>
    </location>
</feature>
<reference evidence="5 6" key="1">
    <citation type="submission" date="2019-06" db="EMBL/GenBank/DDBJ databases">
        <title>Flavobacterium sp. MaA-Y11 from geoumgang.</title>
        <authorList>
            <person name="Jeong S."/>
        </authorList>
    </citation>
    <scope>NUCLEOTIDE SEQUENCE [LARGE SCALE GENOMIC DNA]</scope>
    <source>
        <strain evidence="5 6">MaA-Y11</strain>
    </source>
</reference>
<dbReference type="InterPro" id="IPR011050">
    <property type="entry name" value="Pectin_lyase_fold/virulence"/>
</dbReference>
<accession>A0A501Q0G1</accession>
<keyword evidence="1 2" id="KW-0732">Signal</keyword>
<feature type="domain" description="MBG" evidence="3">
    <location>
        <begin position="2262"/>
        <end position="2334"/>
    </location>
</feature>
<feature type="domain" description="MBG" evidence="3">
    <location>
        <begin position="1170"/>
        <end position="1241"/>
    </location>
</feature>
<name>A0A501Q0G1_9FLAO</name>
<feature type="domain" description="MBG" evidence="3">
    <location>
        <begin position="1716"/>
        <end position="1787"/>
    </location>
</feature>
<organism evidence="5 6">
    <name type="scientific">Flavobacterium microcysteis</name>
    <dbReference type="NCBI Taxonomy" id="2596891"/>
    <lineage>
        <taxon>Bacteria</taxon>
        <taxon>Pseudomonadati</taxon>
        <taxon>Bacteroidota</taxon>
        <taxon>Flavobacteriia</taxon>
        <taxon>Flavobacteriales</taxon>
        <taxon>Flavobacteriaceae</taxon>
        <taxon>Flavobacterium</taxon>
    </lineage>
</organism>
<feature type="signal peptide" evidence="2">
    <location>
        <begin position="1"/>
        <end position="18"/>
    </location>
</feature>
<sequence>MKKFTFFLLLTLSWASFAQNIKYVKEGGSGNKDGSSWSNASDDLQLMINQATTTSQIWVAAGTYKPNRPADNLNTIAPNNRNNAFVLKDGVKLYGGFSGTETSLEQRNYEVNKSILSGDIGAVNNTADNTYHVVMSSGAGNQTLFDGFTITKGNANGSSTTTITVNGQAHTQARGAGMSNFASSLTVTNCHFTENIAYVAGAMYNSTSPILLSDSKFSLNVATSNCGGIFNLSSSHAIITNCLFIQNTAASWGGAMINNGSSVNILGCSFIENSAPYRGGAIYNESSVKIYNSLFARNNAKEGGGAIWNTTAASYNNTLMMNCTIYGNTTQSSNAGGIHVSDGQIRLYNSLVWDNQVKQYSTISGTISLMNNLIQGNTSTTNGNMNATGITTQQLFINAAGNDFHLKPGSPVISKGSNSLYTNNGGNLATDKDLSGNNRLTDNNIDIGAYEFTLKPQTITVANITKTYGDTPFALNATASSGLEVAYVSADNTIAEAFQDSADGNKWKLKIKKAGEVNITAKQAGNDTYYPAPDVVFKVTINKANLTVTANPKNKIYGATDPPLTYTVSGLVNGDIQSIITGALERTTGEAVGTYAIEQGTLAAGNNYAIVYTAADFNITKAALNITANAKTKIYGTTDPDLTYTINGLTNGDTGTIITGALARTAGENIGTYTINQGTLAATENYDIAYTGADFNITKATLNIVADAKSKVYGTADPALTYTVTGLTNGDTNVVITGALARATGENTGTYAIEQGTLVATGNYDIAYTGADFNITKATLNIVADAKSKVYGTADPALTYVVSGLTNGDAESIITGNLTRTAGENIGTYTINQGTLAATGNYDIAYTGADFNITKATLNIVADAKSKVYGTADPALTYVVSGLANGDTESIITGNLTRTAGENIGTYTINQGTLTANGNYTIIFVGADFSITKATLNIFADAKSKVYGTTDPALTYTVTGLANGDTNAIITGLLARAAGENIGTYAISQGNLAATGNYEITYTGADFNITKATLNIVADTKSKVYGTADPALTYTVTGLANGDTDLVITGALTRTAGENTGTYAIGQGTLAATGNYDITYIGADFNITKATLNIVADAKSKVYGTADSVLTYTVTGLANGDTDVVITGALTRTAGEDIGTYAIGQGTLAATGNYDVTYTGADFNITKATLNIVADAKSKVYGTADPTLTYTVTGLANGDTDAIITGLLARAAGENIGTYAIGQGTLAATGNYDITYTGADFNITKATLNIVADAKSKVYGTADPTLTYTVTGLANGDTESIITGTLTRTAGEDIGTYAIEQGTLAATGNYDISYTSADFNITKAVLNIVADAKSKVYGTADPALTYTVTGLANGDTDNIITGNLTRAAGEDIGTYAIEKGTLAATGNYDITYTGAGFNITKATLNIVADSKSKVYGTADPALTYTVTGLANGDTDNIITGNLTRAAGEDIGTYAIEKGNLTATGNYDITYTGAGFNITKAVLNIVADTKSKVYGTADPALTYTITGLVNGDTDSIITGALTRVTGENIGTYAINQGTLVASGNYDVIYLGADFNITKAVLNIVADAKSKVYGTADPALTYTITGLVNGDTDSIITGALTRVTGENIGTYAINQGTLAASGNYDVTYVGADFNITKATLNIVANAKSKVYGTADPALTYTVTGLANGDDHTIITGALVRTAGENIGIYSIEQGTLVATGNYDIVYTSADFNITKAMLNIMADAKSKVYGTADPILTYTVTGLANGDDHTIITGALVRTAGENIGIYSIEQGTLAATGNYDITYTGADFNITKATLNIVADAKSKIYGTADPALTYTVTGLTNGDDQTIITGDLARVTGENIGTYAIEQGTLTTTGNYDITYTGADFNITKATLNIVADAKSKVYGAADPALTYTVTGLTNGDDQTIIIGDLARVAGENIGTYAIGQGTLTASGNYDIVYTAADFNITKATLNIVADAKSKIYGTADPALTYTVTGLTNGDTENIITGALVRTAGEDIGTYAIEQGILTASGNYDITYTGADFNITKATLNIVADAKSKVYGTADPALTYTVIGLENGDDQTVITGILTRTAGENIGTYAIEQGTLTASGNYDITYTGADFNITKATLNIVADAKSKTYGAVDPALTYTVTGLANEDDQTVITGTLIRTAGENIGTYAIEQGTLAASGNYDIVYTAADFNITKATLNIIADTKSKVYSTADPALTYTVTGFVNDDTESIITGSLSRTAGENVGTYAIEQGTLAVSGNYDITYTSASFNITKATLNIVADAKSKAFGTADPALTYTVTGFVNGDTESNITGRLSRVPGEIAGIYAITQGTLSAGDNYDITFTGADFTIIERLTVDTYTLTNVTCNGGSDGSVTVNIIGGTPPYAYSWSPYGGTAATATGLAAGSYTVTVTDANGSRAIRNFNITQPQVVAPPIAEEIQEFCRAANPTISDLRIEGTQVKWYASANATQELSGNTLLVDGTIYYASQTINGCESPERTLVIITLNELLPTPEGATVQHFEEGATVADLVVTPSNSIWYASYDDAVNNTNLLSPTTQLVDDAVYYAVSIADGQCSSLPFAVAVNVTPGMTFKYYPNPVEDYLNIQSTRIVERVEVYSLLGQLVKEQSFNSKEVKLFLGDLSDGTYAVSILFKGKKSTVKVVKK</sequence>
<feature type="domain" description="MBG" evidence="3">
    <location>
        <begin position="780"/>
        <end position="851"/>
    </location>
</feature>